<keyword evidence="7 10" id="KW-1133">Transmembrane helix</keyword>
<gene>
    <name evidence="12" type="ORF">SAMN05216362_11539</name>
</gene>
<comment type="similarity">
    <text evidence="2 9">Belongs to the GSP F family.</text>
</comment>
<dbReference type="Gene3D" id="1.20.81.30">
    <property type="entry name" value="Type II secretion system (T2SS), domain F"/>
    <property type="match status" value="2"/>
</dbReference>
<feature type="transmembrane region" description="Helical" evidence="10">
    <location>
        <begin position="374"/>
        <end position="395"/>
    </location>
</feature>
<evidence type="ECO:0000256" key="7">
    <source>
        <dbReference type="ARBA" id="ARBA00022989"/>
    </source>
</evidence>
<protein>
    <submittedName>
        <fullName evidence="12">Type IV pilus assembly protein PilC</fullName>
    </submittedName>
</protein>
<evidence type="ECO:0000259" key="11">
    <source>
        <dbReference type="Pfam" id="PF00482"/>
    </source>
</evidence>
<reference evidence="12 13" key="1">
    <citation type="submission" date="2016-10" db="EMBL/GenBank/DDBJ databases">
        <authorList>
            <person name="de Groot N.N."/>
        </authorList>
    </citation>
    <scope>NUCLEOTIDE SEQUENCE [LARGE SCALE GENOMIC DNA]</scope>
    <source>
        <strain evidence="12 13">DSM 21633</strain>
    </source>
</reference>
<keyword evidence="8 10" id="KW-0472">Membrane</keyword>
<dbReference type="InterPro" id="IPR042094">
    <property type="entry name" value="T2SS_GspF_sf"/>
</dbReference>
<evidence type="ECO:0000256" key="9">
    <source>
        <dbReference type="RuleBase" id="RU003923"/>
    </source>
</evidence>
<keyword evidence="13" id="KW-1185">Reference proteome</keyword>
<evidence type="ECO:0000256" key="6">
    <source>
        <dbReference type="ARBA" id="ARBA00022692"/>
    </source>
</evidence>
<keyword evidence="4" id="KW-1003">Cell membrane</keyword>
<dbReference type="EMBL" id="FOES01000015">
    <property type="protein sequence ID" value="SEQ49332.1"/>
    <property type="molecule type" value="Genomic_DNA"/>
</dbReference>
<dbReference type="PRINTS" id="PR00812">
    <property type="entry name" value="BCTERIALGSPF"/>
</dbReference>
<evidence type="ECO:0000313" key="13">
    <source>
        <dbReference type="Proteomes" id="UP000199427"/>
    </source>
</evidence>
<dbReference type="AlphaFoldDB" id="A0A1H9GGU4"/>
<dbReference type="PROSITE" id="PS00874">
    <property type="entry name" value="T2SP_F"/>
    <property type="match status" value="1"/>
</dbReference>
<evidence type="ECO:0000313" key="12">
    <source>
        <dbReference type="EMBL" id="SEQ49332.1"/>
    </source>
</evidence>
<dbReference type="FunFam" id="1.20.81.30:FF:000001">
    <property type="entry name" value="Type II secretion system protein F"/>
    <property type="match status" value="1"/>
</dbReference>
<dbReference type="Pfam" id="PF00482">
    <property type="entry name" value="T2SSF"/>
    <property type="match status" value="2"/>
</dbReference>
<keyword evidence="6 9" id="KW-0812">Transmembrane</keyword>
<evidence type="ECO:0000256" key="4">
    <source>
        <dbReference type="ARBA" id="ARBA00022475"/>
    </source>
</evidence>
<accession>A0A1H9GGU4</accession>
<evidence type="ECO:0000256" key="8">
    <source>
        <dbReference type="ARBA" id="ARBA00023136"/>
    </source>
</evidence>
<dbReference type="InterPro" id="IPR018076">
    <property type="entry name" value="T2SS_GspF_dom"/>
</dbReference>
<feature type="transmembrane region" description="Helical" evidence="10">
    <location>
        <begin position="168"/>
        <end position="190"/>
    </location>
</feature>
<evidence type="ECO:0000256" key="3">
    <source>
        <dbReference type="ARBA" id="ARBA00022448"/>
    </source>
</evidence>
<dbReference type="OrthoDB" id="9805682at2"/>
<dbReference type="STRING" id="571933.SAMN05216362_11539"/>
<organism evidence="12 13">
    <name type="scientific">Piscibacillus halophilus</name>
    <dbReference type="NCBI Taxonomy" id="571933"/>
    <lineage>
        <taxon>Bacteria</taxon>
        <taxon>Bacillati</taxon>
        <taxon>Bacillota</taxon>
        <taxon>Bacilli</taxon>
        <taxon>Bacillales</taxon>
        <taxon>Bacillaceae</taxon>
        <taxon>Piscibacillus</taxon>
    </lineage>
</organism>
<dbReference type="PANTHER" id="PTHR30012:SF0">
    <property type="entry name" value="TYPE II SECRETION SYSTEM PROTEIN F-RELATED"/>
    <property type="match status" value="1"/>
</dbReference>
<name>A0A1H9GGU4_9BACI</name>
<feature type="transmembrane region" description="Helical" evidence="10">
    <location>
        <begin position="221"/>
        <end position="240"/>
    </location>
</feature>
<keyword evidence="3 9" id="KW-0813">Transport</keyword>
<evidence type="ECO:0000256" key="10">
    <source>
        <dbReference type="SAM" id="Phobius"/>
    </source>
</evidence>
<feature type="domain" description="Type II secretion system protein GspF" evidence="11">
    <location>
        <begin position="272"/>
        <end position="393"/>
    </location>
</feature>
<dbReference type="RefSeq" id="WP_091773581.1">
    <property type="nucleotide sequence ID" value="NZ_CAESCL010000017.1"/>
</dbReference>
<dbReference type="GO" id="GO:0009306">
    <property type="term" value="P:protein secretion"/>
    <property type="evidence" value="ECO:0007669"/>
    <property type="project" value="InterPro"/>
</dbReference>
<evidence type="ECO:0000256" key="2">
    <source>
        <dbReference type="ARBA" id="ARBA00005745"/>
    </source>
</evidence>
<dbReference type="InterPro" id="IPR003004">
    <property type="entry name" value="GspF/PilC"/>
</dbReference>
<dbReference type="GO" id="GO:0005886">
    <property type="term" value="C:plasma membrane"/>
    <property type="evidence" value="ECO:0007669"/>
    <property type="project" value="UniProtKB-SubCell"/>
</dbReference>
<sequence>MADYKYTAYDFYGRVKKGRLEAYNPEQAKKLLKDDGYKVEDLKEVKASIWTKEFNLSRPVKNRDMVVFLQQFSALLEAGLTVVDTINILREQTKNKVLNRALYYIEIDLRQGTSLANSMRKHPKVFPTILANIIHSAEVSGSLEDTLDELAEYYQKHYKTVQKVKTSLAYPMTVMFVAVIVVIFLLMYVVPQFVSMFEQFGADLPFITKIVLSISELLLNYWLLLLFCLIAALVLTVYLMKHNQAKYYVDALLLKLPFIGPLLLKSNLASMCRTLYSLLKNAVPIIDAIDLTKQTVKNKVIQGVLDESKLSLKQGGTFSKPLNDHWAFPFLVTQMLLVGEKTGSLEKMLHQVASFYEDDVNTSSDQFKSLLEPVLIIMLSIIVGAIVLAIVVPMFDLYNQI</sequence>
<feature type="domain" description="Type II secretion system protein GspF" evidence="11">
    <location>
        <begin position="68"/>
        <end position="191"/>
    </location>
</feature>
<evidence type="ECO:0000256" key="1">
    <source>
        <dbReference type="ARBA" id="ARBA00004429"/>
    </source>
</evidence>
<evidence type="ECO:0000256" key="5">
    <source>
        <dbReference type="ARBA" id="ARBA00022519"/>
    </source>
</evidence>
<keyword evidence="5" id="KW-0997">Cell inner membrane</keyword>
<comment type="subcellular location">
    <subcellularLocation>
        <location evidence="1">Cell inner membrane</location>
        <topology evidence="1">Multi-pass membrane protein</topology>
    </subcellularLocation>
    <subcellularLocation>
        <location evidence="9">Cell membrane</location>
        <topology evidence="9">Multi-pass membrane protein</topology>
    </subcellularLocation>
</comment>
<dbReference type="Proteomes" id="UP000199427">
    <property type="component" value="Unassembled WGS sequence"/>
</dbReference>
<proteinExistence type="inferred from homology"/>
<dbReference type="InterPro" id="IPR001992">
    <property type="entry name" value="T2SS_GspF/T4SS_PilC_CS"/>
</dbReference>
<dbReference type="PANTHER" id="PTHR30012">
    <property type="entry name" value="GENERAL SECRETION PATHWAY PROTEIN"/>
    <property type="match status" value="1"/>
</dbReference>